<sequence length="308" mass="35639">MYTEKQLYEKMDNAFSQNSEDIIAKLKSYLKIINYNIENKKQIEANYAVGADLNLLPKIIELENQKKPLLNLYLTESPYKLIQKIMELRNKNEASARFIVGTGNSDLAHFIALDYRCLEGNPSLIGIESATIISSDERGNVPSLLINDIKLLLKTNNLNIPLIVISSDVQKSMGECIIFSIFFCKKMFKHSKYLDSLRKNKKFMKDDFIQDGFTPTALSNAILPPKFMKHTQSESRLNNFLSRWDKNKTTPINNKDEKLEEHFNRYKIVGDVNGQQKKYSNSIEIKRQKIINSVLNAYNTREDFFDKK</sequence>
<organism evidence="6 7">
    <name type="scientific">Xenorhabdus anantnagensis</name>
    <dbReference type="NCBI Taxonomy" id="3025875"/>
    <lineage>
        <taxon>Bacteria</taxon>
        <taxon>Pseudomonadati</taxon>
        <taxon>Pseudomonadota</taxon>
        <taxon>Gammaproteobacteria</taxon>
        <taxon>Enterobacterales</taxon>
        <taxon>Morganellaceae</taxon>
        <taxon>Xenorhabdus</taxon>
    </lineage>
</organism>
<gene>
    <name evidence="6" type="ORF">PSI14_00750</name>
</gene>
<dbReference type="InterPro" id="IPR005083">
    <property type="entry name" value="YopJ-like"/>
</dbReference>
<dbReference type="Pfam" id="PF03421">
    <property type="entry name" value="Acetyltransf_14"/>
    <property type="match status" value="1"/>
</dbReference>
<evidence type="ECO:0000256" key="1">
    <source>
        <dbReference type="ARBA" id="ARBA00022679"/>
    </source>
</evidence>
<accession>A0ABT5LLZ4</accession>
<comment type="caution">
    <text evidence="6">The sequence shown here is derived from an EMBL/GenBank/DDBJ whole genome shotgun (WGS) entry which is preliminary data.</text>
</comment>
<name>A0ABT5LLZ4_9GAMM</name>
<keyword evidence="1" id="KW-0808">Transferase</keyword>
<evidence type="ECO:0000256" key="4">
    <source>
        <dbReference type="ARBA" id="ARBA00048364"/>
    </source>
</evidence>
<dbReference type="RefSeq" id="WP_273573936.1">
    <property type="nucleotide sequence ID" value="NZ_JAQRFN010000001.1"/>
</dbReference>
<comment type="catalytic activity">
    <reaction evidence="5">
        <text>L-seryl-[protein] + acetyl-CoA = O-acetyl-L-seryl-[protein] + CoA</text>
        <dbReference type="Rhea" id="RHEA:59392"/>
        <dbReference type="Rhea" id="RHEA-COMP:9863"/>
        <dbReference type="Rhea" id="RHEA-COMP:15352"/>
        <dbReference type="ChEBI" id="CHEBI:29999"/>
        <dbReference type="ChEBI" id="CHEBI:57287"/>
        <dbReference type="ChEBI" id="CHEBI:57288"/>
        <dbReference type="ChEBI" id="CHEBI:141128"/>
    </reaction>
    <physiologicalReaction direction="left-to-right" evidence="5">
        <dbReference type="Rhea" id="RHEA:59393"/>
    </physiologicalReaction>
</comment>
<keyword evidence="2" id="KW-0012">Acyltransferase</keyword>
<evidence type="ECO:0000313" key="6">
    <source>
        <dbReference type="EMBL" id="MDC9595436.1"/>
    </source>
</evidence>
<dbReference type="EMBL" id="JAQRFN010000001">
    <property type="protein sequence ID" value="MDC9595436.1"/>
    <property type="molecule type" value="Genomic_DNA"/>
</dbReference>
<comment type="catalytic activity">
    <reaction evidence="4">
        <text>L-threonyl-[protein] + acetyl-CoA = O-acetyl-L-threonyl-[protein] + CoA</text>
        <dbReference type="Rhea" id="RHEA:65340"/>
        <dbReference type="Rhea" id="RHEA-COMP:11060"/>
        <dbReference type="Rhea" id="RHEA-COMP:16780"/>
        <dbReference type="ChEBI" id="CHEBI:30013"/>
        <dbReference type="ChEBI" id="CHEBI:57287"/>
        <dbReference type="ChEBI" id="CHEBI:57288"/>
        <dbReference type="ChEBI" id="CHEBI:141025"/>
    </reaction>
    <physiologicalReaction direction="left-to-right" evidence="4">
        <dbReference type="Rhea" id="RHEA:65341"/>
    </physiologicalReaction>
</comment>
<evidence type="ECO:0000313" key="7">
    <source>
        <dbReference type="Proteomes" id="UP001220225"/>
    </source>
</evidence>
<comment type="similarity">
    <text evidence="3">Belongs to the acetyltransferase YopJ family.</text>
</comment>
<evidence type="ECO:0000256" key="2">
    <source>
        <dbReference type="ARBA" id="ARBA00023315"/>
    </source>
</evidence>
<dbReference type="Proteomes" id="UP001220225">
    <property type="component" value="Unassembled WGS sequence"/>
</dbReference>
<proteinExistence type="inferred from homology"/>
<keyword evidence="7" id="KW-1185">Reference proteome</keyword>
<protein>
    <submittedName>
        <fullName evidence="6">YopJ family acetyltransferase</fullName>
    </submittedName>
</protein>
<evidence type="ECO:0000256" key="5">
    <source>
        <dbReference type="ARBA" id="ARBA00048662"/>
    </source>
</evidence>
<evidence type="ECO:0000256" key="3">
    <source>
        <dbReference type="ARBA" id="ARBA00023785"/>
    </source>
</evidence>
<reference evidence="6 7" key="1">
    <citation type="submission" date="2023-02" db="EMBL/GenBank/DDBJ databases">
        <title>Entomopathogenic bacteria.</title>
        <authorList>
            <person name="Machado R.A."/>
        </authorList>
    </citation>
    <scope>NUCLEOTIDE SEQUENCE [LARGE SCALE GENOMIC DNA]</scope>
    <source>
        <strain evidence="6 7">XENO-2</strain>
    </source>
</reference>